<accession>A0A9J5WUJ1</accession>
<proteinExistence type="predicted"/>
<dbReference type="Proteomes" id="UP000824120">
    <property type="component" value="Chromosome 10"/>
</dbReference>
<dbReference type="EMBL" id="JACXVP010000010">
    <property type="protein sequence ID" value="KAG5579481.1"/>
    <property type="molecule type" value="Genomic_DNA"/>
</dbReference>
<feature type="region of interest" description="Disordered" evidence="1">
    <location>
        <begin position="29"/>
        <end position="51"/>
    </location>
</feature>
<dbReference type="OrthoDB" id="929445at2759"/>
<comment type="caution">
    <text evidence="2">The sequence shown here is derived from an EMBL/GenBank/DDBJ whole genome shotgun (WGS) entry which is preliminary data.</text>
</comment>
<dbReference type="AlphaFoldDB" id="A0A9J5WUJ1"/>
<sequence length="159" mass="18178">MKKVENQPSLYTANGSINCGRCLSKRGRLSGQSPEYYRSPTMEQDGNAGKMRRDGGLSPCIWWTIWKERNQRCFEGKQHSFASDRRLVIQHFSPIEPCYDPAKNRTALLHILSIVISAEKQKIKIDPRLNIVQTNDKSSDVSDKDIPFVSEMIPTIQDH</sequence>
<gene>
    <name evidence="2" type="ORF">H5410_050108</name>
</gene>
<name>A0A9J5WUJ1_SOLCO</name>
<keyword evidence="3" id="KW-1185">Reference proteome</keyword>
<evidence type="ECO:0000313" key="3">
    <source>
        <dbReference type="Proteomes" id="UP000824120"/>
    </source>
</evidence>
<protein>
    <submittedName>
        <fullName evidence="2">Uncharacterized protein</fullName>
    </submittedName>
</protein>
<reference evidence="2 3" key="1">
    <citation type="submission" date="2020-09" db="EMBL/GenBank/DDBJ databases">
        <title>De no assembly of potato wild relative species, Solanum commersonii.</title>
        <authorList>
            <person name="Cho K."/>
        </authorList>
    </citation>
    <scope>NUCLEOTIDE SEQUENCE [LARGE SCALE GENOMIC DNA]</scope>
    <source>
        <strain evidence="2">LZ3.2</strain>
        <tissue evidence="2">Leaf</tissue>
    </source>
</reference>
<evidence type="ECO:0000313" key="2">
    <source>
        <dbReference type="EMBL" id="KAG5579481.1"/>
    </source>
</evidence>
<organism evidence="2 3">
    <name type="scientific">Solanum commersonii</name>
    <name type="common">Commerson's wild potato</name>
    <name type="synonym">Commerson's nightshade</name>
    <dbReference type="NCBI Taxonomy" id="4109"/>
    <lineage>
        <taxon>Eukaryota</taxon>
        <taxon>Viridiplantae</taxon>
        <taxon>Streptophyta</taxon>
        <taxon>Embryophyta</taxon>
        <taxon>Tracheophyta</taxon>
        <taxon>Spermatophyta</taxon>
        <taxon>Magnoliopsida</taxon>
        <taxon>eudicotyledons</taxon>
        <taxon>Gunneridae</taxon>
        <taxon>Pentapetalae</taxon>
        <taxon>asterids</taxon>
        <taxon>lamiids</taxon>
        <taxon>Solanales</taxon>
        <taxon>Solanaceae</taxon>
        <taxon>Solanoideae</taxon>
        <taxon>Solaneae</taxon>
        <taxon>Solanum</taxon>
    </lineage>
</organism>
<evidence type="ECO:0000256" key="1">
    <source>
        <dbReference type="SAM" id="MobiDB-lite"/>
    </source>
</evidence>